<dbReference type="PANTHER" id="PTHR11351">
    <property type="entry name" value="ACYL-COA DESATURASE"/>
    <property type="match status" value="1"/>
</dbReference>
<keyword evidence="4 12" id="KW-0812">Transmembrane</keyword>
<dbReference type="PANTHER" id="PTHR11351:SF31">
    <property type="entry name" value="DESATURASE 1, ISOFORM A-RELATED"/>
    <property type="match status" value="1"/>
</dbReference>
<evidence type="ECO:0000256" key="7">
    <source>
        <dbReference type="ARBA" id="ARBA00023002"/>
    </source>
</evidence>
<evidence type="ECO:0000256" key="4">
    <source>
        <dbReference type="ARBA" id="ARBA00022692"/>
    </source>
</evidence>
<proteinExistence type="inferred from homology"/>
<dbReference type="GO" id="GO:0004768">
    <property type="term" value="F:stearoyl-CoA 9-desaturase activity"/>
    <property type="evidence" value="ECO:0007669"/>
    <property type="project" value="TreeGrafter"/>
</dbReference>
<dbReference type="CDD" id="cd03505">
    <property type="entry name" value="Delta9-FADS-like"/>
    <property type="match status" value="1"/>
</dbReference>
<dbReference type="RefSeq" id="XP_023944926.1">
    <property type="nucleotide sequence ID" value="XM_024089158.2"/>
</dbReference>
<comment type="similarity">
    <text evidence="2 12">Belongs to the fatty acid desaturase type 1 family.</text>
</comment>
<feature type="domain" description="Fatty acid desaturase" evidence="14">
    <location>
        <begin position="5"/>
        <end position="199"/>
    </location>
</feature>
<keyword evidence="15" id="KW-1185">Reference proteome</keyword>
<keyword evidence="9" id="KW-0443">Lipid metabolism</keyword>
<keyword evidence="7 12" id="KW-0560">Oxidoreductase</keyword>
<keyword evidence="11 12" id="KW-0275">Fatty acid biosynthesis</keyword>
<keyword evidence="10 13" id="KW-0472">Membrane</keyword>
<accession>A0A6J1NP16</accession>
<evidence type="ECO:0000256" key="9">
    <source>
        <dbReference type="ARBA" id="ARBA00023098"/>
    </source>
</evidence>
<dbReference type="Pfam" id="PF00487">
    <property type="entry name" value="FA_desaturase"/>
    <property type="match status" value="1"/>
</dbReference>
<sequence length="262" mass="30491">MIYILAGVGIMAGSHRLWSHRAFKANRALEILIMLMTCFAYQNTAYDWAKKHRQHHRYSDTDADPYNASRGFFFSHIGWLLVKRHPDVKLREGLIDLSDLNSNPVLMFQKRYAIPLIGTICFIVPTVIPVYFFGETWTAAWNINILRYTLNLHMSFFINSAAHLWGKRPYDVNIQPVQNLFVSLVAFGEGFHNYHHTYPWDYKAAELGNNRLNLSTLFIDLFAWLGWAYDLKTVPHDKVQARMIKTGDGSDMWGRMNRDEVD</sequence>
<dbReference type="GO" id="GO:0006636">
    <property type="term" value="P:unsaturated fatty acid biosynthetic process"/>
    <property type="evidence" value="ECO:0007669"/>
    <property type="project" value="TreeGrafter"/>
</dbReference>
<keyword evidence="5" id="KW-0276">Fatty acid metabolism</keyword>
<keyword evidence="8" id="KW-0408">Iron</keyword>
<gene>
    <name evidence="16" type="primary">LOC112050802</name>
</gene>
<dbReference type="AlphaFoldDB" id="A0A6J1NP16"/>
<evidence type="ECO:0000256" key="13">
    <source>
        <dbReference type="SAM" id="Phobius"/>
    </source>
</evidence>
<evidence type="ECO:0000256" key="2">
    <source>
        <dbReference type="ARBA" id="ARBA00009295"/>
    </source>
</evidence>
<evidence type="ECO:0000313" key="15">
    <source>
        <dbReference type="Proteomes" id="UP001652582"/>
    </source>
</evidence>
<evidence type="ECO:0000256" key="8">
    <source>
        <dbReference type="ARBA" id="ARBA00023004"/>
    </source>
</evidence>
<evidence type="ECO:0000256" key="5">
    <source>
        <dbReference type="ARBA" id="ARBA00022832"/>
    </source>
</evidence>
<evidence type="ECO:0000259" key="14">
    <source>
        <dbReference type="Pfam" id="PF00487"/>
    </source>
</evidence>
<feature type="transmembrane region" description="Helical" evidence="13">
    <location>
        <begin position="112"/>
        <end position="133"/>
    </location>
</feature>
<name>A0A6J1NP16_BICAN</name>
<organism evidence="15 16">
    <name type="scientific">Bicyclus anynana</name>
    <name type="common">Squinting bush brown butterfly</name>
    <dbReference type="NCBI Taxonomy" id="110368"/>
    <lineage>
        <taxon>Eukaryota</taxon>
        <taxon>Metazoa</taxon>
        <taxon>Ecdysozoa</taxon>
        <taxon>Arthropoda</taxon>
        <taxon>Hexapoda</taxon>
        <taxon>Insecta</taxon>
        <taxon>Pterygota</taxon>
        <taxon>Neoptera</taxon>
        <taxon>Endopterygota</taxon>
        <taxon>Lepidoptera</taxon>
        <taxon>Glossata</taxon>
        <taxon>Ditrysia</taxon>
        <taxon>Papilionoidea</taxon>
        <taxon>Nymphalidae</taxon>
        <taxon>Satyrinae</taxon>
        <taxon>Satyrini</taxon>
        <taxon>Mycalesina</taxon>
        <taxon>Bicyclus</taxon>
    </lineage>
</organism>
<evidence type="ECO:0000256" key="6">
    <source>
        <dbReference type="ARBA" id="ARBA00022989"/>
    </source>
</evidence>
<dbReference type="InterPro" id="IPR005804">
    <property type="entry name" value="FA_desaturase_dom"/>
</dbReference>
<evidence type="ECO:0000256" key="10">
    <source>
        <dbReference type="ARBA" id="ARBA00023136"/>
    </source>
</evidence>
<keyword evidence="3 12" id="KW-0444">Lipid biosynthesis</keyword>
<dbReference type="GeneID" id="112050802"/>
<dbReference type="GO" id="GO:0005506">
    <property type="term" value="F:iron ion binding"/>
    <property type="evidence" value="ECO:0007669"/>
    <property type="project" value="TreeGrafter"/>
</dbReference>
<dbReference type="GO" id="GO:0005789">
    <property type="term" value="C:endoplasmic reticulum membrane"/>
    <property type="evidence" value="ECO:0007669"/>
    <property type="project" value="TreeGrafter"/>
</dbReference>
<keyword evidence="6 13" id="KW-1133">Transmembrane helix</keyword>
<comment type="domain">
    <text evidence="12">The histidine box domains are involved in binding the catalytic metal ions.</text>
</comment>
<dbReference type="PRINTS" id="PR00075">
    <property type="entry name" value="FACDDSATRASE"/>
</dbReference>
<evidence type="ECO:0000256" key="1">
    <source>
        <dbReference type="ARBA" id="ARBA00004141"/>
    </source>
</evidence>
<comment type="cofactor">
    <cofactor evidence="12">
        <name>Fe(2+)</name>
        <dbReference type="ChEBI" id="CHEBI:29033"/>
    </cofactor>
</comment>
<evidence type="ECO:0000313" key="16">
    <source>
        <dbReference type="RefSeq" id="XP_023944926.1"/>
    </source>
</evidence>
<dbReference type="OrthoDB" id="10260134at2759"/>
<evidence type="ECO:0000256" key="12">
    <source>
        <dbReference type="RuleBase" id="RU000581"/>
    </source>
</evidence>
<evidence type="ECO:0000256" key="11">
    <source>
        <dbReference type="ARBA" id="ARBA00023160"/>
    </source>
</evidence>
<reference evidence="16" key="1">
    <citation type="submission" date="2025-08" db="UniProtKB">
        <authorList>
            <consortium name="RefSeq"/>
        </authorList>
    </citation>
    <scope>IDENTIFICATION</scope>
</reference>
<evidence type="ECO:0000256" key="3">
    <source>
        <dbReference type="ARBA" id="ARBA00022516"/>
    </source>
</evidence>
<dbReference type="InterPro" id="IPR015876">
    <property type="entry name" value="Acyl-CoA_DS"/>
</dbReference>
<protein>
    <submittedName>
        <fullName evidence="16">Acyl-CoA Delta(11) desaturase-like</fullName>
    </submittedName>
</protein>
<dbReference type="Proteomes" id="UP001652582">
    <property type="component" value="Chromosome 26"/>
</dbReference>
<comment type="subcellular location">
    <subcellularLocation>
        <location evidence="1">Membrane</location>
        <topology evidence="1">Multi-pass membrane protein</topology>
    </subcellularLocation>
</comment>
<dbReference type="KEGG" id="bany:112050802"/>